<evidence type="ECO:0000313" key="1">
    <source>
        <dbReference type="EMBL" id="CAI9152400.1"/>
    </source>
</evidence>
<organism evidence="1 2">
    <name type="scientific">Rangifer tarandus platyrhynchus</name>
    <name type="common">Svalbard reindeer</name>
    <dbReference type="NCBI Taxonomy" id="3082113"/>
    <lineage>
        <taxon>Eukaryota</taxon>
        <taxon>Metazoa</taxon>
        <taxon>Chordata</taxon>
        <taxon>Craniata</taxon>
        <taxon>Vertebrata</taxon>
        <taxon>Euteleostomi</taxon>
        <taxon>Mammalia</taxon>
        <taxon>Eutheria</taxon>
        <taxon>Laurasiatheria</taxon>
        <taxon>Artiodactyla</taxon>
        <taxon>Ruminantia</taxon>
        <taxon>Pecora</taxon>
        <taxon>Cervidae</taxon>
        <taxon>Odocoileinae</taxon>
        <taxon>Rangifer</taxon>
    </lineage>
</organism>
<evidence type="ECO:0000313" key="2">
    <source>
        <dbReference type="Proteomes" id="UP001176941"/>
    </source>
</evidence>
<reference evidence="1" key="1">
    <citation type="submission" date="2023-04" db="EMBL/GenBank/DDBJ databases">
        <authorList>
            <consortium name="ELIXIR-Norway"/>
        </authorList>
    </citation>
    <scope>NUCLEOTIDE SEQUENCE [LARGE SCALE GENOMIC DNA]</scope>
</reference>
<keyword evidence="2" id="KW-1185">Reference proteome</keyword>
<dbReference type="Proteomes" id="UP001176941">
    <property type="component" value="Chromosome 1"/>
</dbReference>
<dbReference type="EMBL" id="OX459937">
    <property type="protein sequence ID" value="CAI9152400.1"/>
    <property type="molecule type" value="Genomic_DNA"/>
</dbReference>
<name>A0ABN8XST3_RANTA</name>
<gene>
    <name evidence="1" type="ORF">MRATA1EN1_LOCUS1362</name>
</gene>
<protein>
    <submittedName>
        <fullName evidence="1">Uncharacterized protein</fullName>
    </submittedName>
</protein>
<accession>A0ABN8XST3</accession>
<proteinExistence type="predicted"/>
<sequence>MKFWESREEGSHSMDVNCVVQRVGCGRGALEEKLLSKAVWKSGSLSCAGNRLRQQRMDYVHDLFSSVQFSPVAQSCHDLLDLYSNKERLDFPVVQRLRIHLPMQGT</sequence>